<accession>A0A3N0F2X7</accession>
<evidence type="ECO:0000313" key="2">
    <source>
        <dbReference type="Proteomes" id="UP000267469"/>
    </source>
</evidence>
<organism evidence="1 2">
    <name type="scientific">Sinomicrobium pectinilyticum</name>
    <dbReference type="NCBI Taxonomy" id="1084421"/>
    <lineage>
        <taxon>Bacteria</taxon>
        <taxon>Pseudomonadati</taxon>
        <taxon>Bacteroidota</taxon>
        <taxon>Flavobacteriia</taxon>
        <taxon>Flavobacteriales</taxon>
        <taxon>Flavobacteriaceae</taxon>
        <taxon>Sinomicrobium</taxon>
    </lineage>
</organism>
<gene>
    <name evidence="1" type="ORF">ED312_01455</name>
</gene>
<evidence type="ECO:0000313" key="1">
    <source>
        <dbReference type="EMBL" id="RNL94513.1"/>
    </source>
</evidence>
<dbReference type="Proteomes" id="UP000267469">
    <property type="component" value="Unassembled WGS sequence"/>
</dbReference>
<sequence>MKREGLCFLIWKNNFFFRSSFIIGIGQSPVTGTSLPDFSVINLLTHLFKYLTYDGKEKI</sequence>
<protein>
    <submittedName>
        <fullName evidence="1">Uncharacterized protein</fullName>
    </submittedName>
</protein>
<comment type="caution">
    <text evidence="1">The sequence shown here is derived from an EMBL/GenBank/DDBJ whole genome shotgun (WGS) entry which is preliminary data.</text>
</comment>
<name>A0A3N0F2X7_SINP1</name>
<proteinExistence type="predicted"/>
<keyword evidence="2" id="KW-1185">Reference proteome</keyword>
<dbReference type="AlphaFoldDB" id="A0A3N0F2X7"/>
<reference evidence="1 2" key="1">
    <citation type="submission" date="2018-10" db="EMBL/GenBank/DDBJ databases">
        <title>Sinomicrobium pectinilyticum sp. nov., a pectinase-producing bacterium isolated from alkaline and saline soil, and emended description of the genus Sinomicrobium.</title>
        <authorList>
            <person name="Cheng B."/>
            <person name="Li C."/>
            <person name="Lai Q."/>
            <person name="Du M."/>
            <person name="Shao Z."/>
            <person name="Xu P."/>
            <person name="Yang C."/>
        </authorList>
    </citation>
    <scope>NUCLEOTIDE SEQUENCE [LARGE SCALE GENOMIC DNA]</scope>
    <source>
        <strain evidence="1 2">5DNS001</strain>
    </source>
</reference>
<dbReference type="EMBL" id="RJTM01000005">
    <property type="protein sequence ID" value="RNL94513.1"/>
    <property type="molecule type" value="Genomic_DNA"/>
</dbReference>